<dbReference type="InterPro" id="IPR002523">
    <property type="entry name" value="MgTranspt_CorA/ZnTranspt_ZntB"/>
</dbReference>
<proteinExistence type="predicted"/>
<evidence type="ECO:0008006" key="9">
    <source>
        <dbReference type="Google" id="ProtNLM"/>
    </source>
</evidence>
<name>A0A175W6E1_9PEZI</name>
<evidence type="ECO:0000256" key="5">
    <source>
        <dbReference type="SAM" id="MobiDB-lite"/>
    </source>
</evidence>
<dbReference type="InterPro" id="IPR045863">
    <property type="entry name" value="CorA_TM1_TM2"/>
</dbReference>
<feature type="transmembrane region" description="Helical" evidence="6">
    <location>
        <begin position="794"/>
        <end position="814"/>
    </location>
</feature>
<keyword evidence="4 6" id="KW-0472">Membrane</keyword>
<accession>A0A175W6E1</accession>
<evidence type="ECO:0000256" key="4">
    <source>
        <dbReference type="ARBA" id="ARBA00023136"/>
    </source>
</evidence>
<reference evidence="7 8" key="1">
    <citation type="journal article" date="2016" name="Genome Announc.">
        <title>Genome Sequence of Madurella mycetomatis mm55, Isolated from a Human Mycetoma Case in Sudan.</title>
        <authorList>
            <person name="Smit S."/>
            <person name="Derks M.F."/>
            <person name="Bervoets S."/>
            <person name="Fahal A."/>
            <person name="van Leeuwen W."/>
            <person name="van Belkum A."/>
            <person name="van de Sande W.W."/>
        </authorList>
    </citation>
    <scope>NUCLEOTIDE SEQUENCE [LARGE SCALE GENOMIC DNA]</scope>
    <source>
        <strain evidence="8">mm55</strain>
    </source>
</reference>
<feature type="region of interest" description="Disordered" evidence="5">
    <location>
        <begin position="292"/>
        <end position="325"/>
    </location>
</feature>
<dbReference type="STRING" id="100816.A0A175W6E1"/>
<dbReference type="GO" id="GO:0046873">
    <property type="term" value="F:metal ion transmembrane transporter activity"/>
    <property type="evidence" value="ECO:0007669"/>
    <property type="project" value="InterPro"/>
</dbReference>
<evidence type="ECO:0000256" key="1">
    <source>
        <dbReference type="ARBA" id="ARBA00004141"/>
    </source>
</evidence>
<organism evidence="7 8">
    <name type="scientific">Madurella mycetomatis</name>
    <dbReference type="NCBI Taxonomy" id="100816"/>
    <lineage>
        <taxon>Eukaryota</taxon>
        <taxon>Fungi</taxon>
        <taxon>Dikarya</taxon>
        <taxon>Ascomycota</taxon>
        <taxon>Pezizomycotina</taxon>
        <taxon>Sordariomycetes</taxon>
        <taxon>Sordariomycetidae</taxon>
        <taxon>Sordariales</taxon>
        <taxon>Sordariales incertae sedis</taxon>
        <taxon>Madurella</taxon>
    </lineage>
</organism>
<protein>
    <recommendedName>
        <fullName evidence="9">Magnesium transport protein CorA</fullName>
    </recommendedName>
</protein>
<gene>
    <name evidence="7" type="ORF">MMYC01_204552</name>
</gene>
<sequence length="857" mass="97513">MDFDDFSKEATRVPDLTTTEQKGIRDLLAHVRRKFVKTVQTVDGRSVRHMEPACIKHVLPPDSTLKGSGFARRTVTWVCLPYITLEKYSGLQGAAENLSAFPIETLLQAKFSRTGRERDMLQAVCQSKDTPAELCYHVAQIWCLIVGNCKWLTFLFTYSRMTEETLRGDSIDLLVEPLERSPDARPVATIAVSYRQAVLWSIPVEECHTWLSFLAHFREFWPQRLQFFHRKRPVTADNWPRVWNLAKHSNTKIMLEMRIGFVLPLLIQLRPAPEPPPTGILVPKKVEQDVARDSIPGSQSQSPPNPEDTPEPSRKSGRVPGKPESTALPVLSIFSCLPGVTDPKFDNIDEEALDDHLREVEDYLLSRTTFSDRRAYTACPEATRDKVYAHLEQRGVELSRLTDVKREQQQDYETQLDIFNAADVVFKFFFPPDTEVPTTRKFWGALETIITDGAPIASTTDKVTRPLLSKHAIRAMRVELRKLCIEVQLFNEIFSQSGRPEQARIVVPKEIVEGWIHLLMALVYLPKDDDKSDKLFDDARTLISSGMATVIRSLSEKSSLDNSVFLPQELVSLFSLKLLQDSTLGMPDVSQCYSACLQELSLMGFAQEADRGAVNEPFRRAYNTPERHTELSRRSGERSHVQFFMRSKTRTTSGDEPDEHMPYYSSVSHSRSRPRSYSREEPATQYYETLTYDPTNPSADFKLAPTDPDGYRVLLLNECLHFLAGRERDFSGFRGWASLLSRVNRNKIDTTKDRHDNAIYAFTIVTIIFLPLSAISSIFGMNTSDIRDMDLGQSAYWAVALPVTALVIFLGLLWTGELGNIVGWVQSFGPRRHGYRSLPEEPFDDYPRPPPPPPQWL</sequence>
<dbReference type="OrthoDB" id="5286874at2759"/>
<feature type="compositionally biased region" description="Basic and acidic residues" evidence="5">
    <location>
        <begin position="622"/>
        <end position="640"/>
    </location>
</feature>
<comment type="caution">
    <text evidence="7">The sequence shown here is derived from an EMBL/GenBank/DDBJ whole genome shotgun (WGS) entry which is preliminary data.</text>
</comment>
<evidence type="ECO:0000256" key="6">
    <source>
        <dbReference type="SAM" id="Phobius"/>
    </source>
</evidence>
<keyword evidence="2 6" id="KW-0812">Transmembrane</keyword>
<comment type="subcellular location">
    <subcellularLocation>
        <location evidence="1">Membrane</location>
        <topology evidence="1">Multi-pass membrane protein</topology>
    </subcellularLocation>
</comment>
<evidence type="ECO:0000313" key="8">
    <source>
        <dbReference type="Proteomes" id="UP000078237"/>
    </source>
</evidence>
<dbReference type="GO" id="GO:0016020">
    <property type="term" value="C:membrane"/>
    <property type="evidence" value="ECO:0007669"/>
    <property type="project" value="UniProtKB-SubCell"/>
</dbReference>
<feature type="transmembrane region" description="Helical" evidence="6">
    <location>
        <begin position="758"/>
        <end position="782"/>
    </location>
</feature>
<evidence type="ECO:0000256" key="2">
    <source>
        <dbReference type="ARBA" id="ARBA00022692"/>
    </source>
</evidence>
<evidence type="ECO:0000256" key="3">
    <source>
        <dbReference type="ARBA" id="ARBA00022989"/>
    </source>
</evidence>
<dbReference type="SUPFAM" id="SSF144083">
    <property type="entry name" value="Magnesium transport protein CorA, transmembrane region"/>
    <property type="match status" value="1"/>
</dbReference>
<keyword evidence="3 6" id="KW-1133">Transmembrane helix</keyword>
<dbReference type="AlphaFoldDB" id="A0A175W6E1"/>
<evidence type="ECO:0000313" key="7">
    <source>
        <dbReference type="EMBL" id="KXX79338.1"/>
    </source>
</evidence>
<dbReference type="Pfam" id="PF01544">
    <property type="entry name" value="CorA"/>
    <property type="match status" value="1"/>
</dbReference>
<feature type="region of interest" description="Disordered" evidence="5">
    <location>
        <begin position="622"/>
        <end position="681"/>
    </location>
</feature>
<dbReference type="VEuPathDB" id="FungiDB:MMYC01_204552"/>
<dbReference type="Gene3D" id="1.20.58.340">
    <property type="entry name" value="Magnesium transport protein CorA, transmembrane region"/>
    <property type="match status" value="1"/>
</dbReference>
<dbReference type="EMBL" id="LCTW02000090">
    <property type="protein sequence ID" value="KXX79338.1"/>
    <property type="molecule type" value="Genomic_DNA"/>
</dbReference>
<keyword evidence="8" id="KW-1185">Reference proteome</keyword>
<dbReference type="Proteomes" id="UP000078237">
    <property type="component" value="Unassembled WGS sequence"/>
</dbReference>